<dbReference type="RefSeq" id="WP_220774791.1">
    <property type="nucleotide sequence ID" value="NZ_BPFC01000171.1"/>
</dbReference>
<accession>A0ABQ6J7M3</accession>
<reference evidence="3" key="1">
    <citation type="journal article" date="2019" name="Int. J. Syst. Evol. Microbiol.">
        <title>The Global Catalogue of Microorganisms (GCM) 10K type strain sequencing project: providing services to taxonomists for standard genome sequencing and annotation.</title>
        <authorList>
            <consortium name="The Broad Institute Genomics Platform"/>
            <consortium name="The Broad Institute Genome Sequencing Center for Infectious Disease"/>
            <person name="Wu L."/>
            <person name="Ma J."/>
        </authorList>
    </citation>
    <scope>NUCLEOTIDE SEQUENCE [LARGE SCALE GENOMIC DNA]</scope>
    <source>
        <strain evidence="3">NBRC 102030</strain>
    </source>
</reference>
<gene>
    <name evidence="2" type="ORF">GCM10025855_30840</name>
</gene>
<dbReference type="InterPro" id="IPR020103">
    <property type="entry name" value="PsdUridine_synth_cat_dom_sf"/>
</dbReference>
<dbReference type="InterPro" id="IPR050188">
    <property type="entry name" value="RluA_PseudoU_synthase"/>
</dbReference>
<name>A0ABQ6J7M3_9GAMM</name>
<dbReference type="EMBL" id="BSUY01000001">
    <property type="protein sequence ID" value="GMA83551.1"/>
    <property type="molecule type" value="Genomic_DNA"/>
</dbReference>
<evidence type="ECO:0000313" key="2">
    <source>
        <dbReference type="EMBL" id="GMA83551.1"/>
    </source>
</evidence>
<organism evidence="2 3">
    <name type="scientific">Shewanella glacialipiscicola</name>
    <dbReference type="NCBI Taxonomy" id="614069"/>
    <lineage>
        <taxon>Bacteria</taxon>
        <taxon>Pseudomonadati</taxon>
        <taxon>Pseudomonadota</taxon>
        <taxon>Gammaproteobacteria</taxon>
        <taxon>Alteromonadales</taxon>
        <taxon>Shewanellaceae</taxon>
        <taxon>Shewanella</taxon>
    </lineage>
</organism>
<dbReference type="InterPro" id="IPR006224">
    <property type="entry name" value="PsdUridine_synth_RluA-like_CS"/>
</dbReference>
<dbReference type="Proteomes" id="UP001157046">
    <property type="component" value="Unassembled WGS sequence"/>
</dbReference>
<dbReference type="Gene3D" id="3.30.2350.10">
    <property type="entry name" value="Pseudouridine synthase"/>
    <property type="match status" value="1"/>
</dbReference>
<dbReference type="PANTHER" id="PTHR21600:SF84">
    <property type="entry name" value="PSEUDOURIDINE SYNTHASE RSUA_RLUA-LIKE DOMAIN-CONTAINING PROTEIN"/>
    <property type="match status" value="1"/>
</dbReference>
<dbReference type="SUPFAM" id="SSF55120">
    <property type="entry name" value="Pseudouridine synthase"/>
    <property type="match status" value="1"/>
</dbReference>
<proteinExistence type="predicted"/>
<comment type="caution">
    <text evidence="2">The sequence shown here is derived from an EMBL/GenBank/DDBJ whole genome shotgun (WGS) entry which is preliminary data.</text>
</comment>
<keyword evidence="3" id="KW-1185">Reference proteome</keyword>
<dbReference type="InterPro" id="IPR006145">
    <property type="entry name" value="PsdUridine_synth_RsuA/RluA"/>
</dbReference>
<protein>
    <submittedName>
        <fullName evidence="2">RNA pseudouridylate synthase</fullName>
    </submittedName>
</protein>
<evidence type="ECO:0000313" key="3">
    <source>
        <dbReference type="Proteomes" id="UP001157046"/>
    </source>
</evidence>
<sequence>MTASARAAQPSHIVLPVDTIDKTTVFAFLVQHFSRIGEEVWRQRILDGKVHWRDGSLIALDTEYRPVARVYYYREVPVETKIPFVEQILFQDDNIILAYKPHFLPVTPSGNYVNECLVHRLRLRTGIDTIAPAHRLDRETAGVILMTVSPETRARYHQLFIDGAIRKDYQAIAKLTPDIIKQYQNGSLTLPLHWTIKNRMQPSEPSFTMEIVTGEANTHSEISLVAIKGNLGLFHLSPITGKTHQLRVHMQSLAMPLLNDRFYPNLLDRGPDNFAAPLKLMAQRLRFIDPVSGISHDIQCEGFAF</sequence>
<dbReference type="PANTHER" id="PTHR21600">
    <property type="entry name" value="MITOCHONDRIAL RNA PSEUDOURIDINE SYNTHASE"/>
    <property type="match status" value="1"/>
</dbReference>
<feature type="domain" description="Pseudouridine synthase RsuA/RluA-like" evidence="1">
    <location>
        <begin position="94"/>
        <end position="252"/>
    </location>
</feature>
<dbReference type="Pfam" id="PF00849">
    <property type="entry name" value="PseudoU_synth_2"/>
    <property type="match status" value="1"/>
</dbReference>
<dbReference type="PROSITE" id="PS01129">
    <property type="entry name" value="PSI_RLU"/>
    <property type="match status" value="1"/>
</dbReference>
<evidence type="ECO:0000259" key="1">
    <source>
        <dbReference type="Pfam" id="PF00849"/>
    </source>
</evidence>